<dbReference type="InterPro" id="IPR004604">
    <property type="entry name" value="DNA_recomb/repair_RecN"/>
</dbReference>
<comment type="caution">
    <text evidence="12">The sequence shown here is derived from an EMBL/GenBank/DDBJ whole genome shotgun (WGS) entry which is preliminary data.</text>
</comment>
<keyword evidence="10" id="KW-0175">Coiled coil</keyword>
<evidence type="ECO:0000256" key="6">
    <source>
        <dbReference type="ARBA" id="ARBA00022840"/>
    </source>
</evidence>
<keyword evidence="4" id="KW-0547">Nucleotide-binding</keyword>
<comment type="similarity">
    <text evidence="2 9">Belongs to the RecN family.</text>
</comment>
<dbReference type="GO" id="GO:0006310">
    <property type="term" value="P:DNA recombination"/>
    <property type="evidence" value="ECO:0007669"/>
    <property type="project" value="InterPro"/>
</dbReference>
<gene>
    <name evidence="12" type="primary">recN</name>
    <name evidence="12" type="ORF">QNI16_02320</name>
</gene>
<dbReference type="PANTHER" id="PTHR11059">
    <property type="entry name" value="DNA REPAIR PROTEIN RECN"/>
    <property type="match status" value="1"/>
</dbReference>
<evidence type="ECO:0000256" key="3">
    <source>
        <dbReference type="ARBA" id="ARBA00021315"/>
    </source>
</evidence>
<reference evidence="12" key="1">
    <citation type="submission" date="2023-05" db="EMBL/GenBank/DDBJ databases">
        <authorList>
            <person name="Zhang X."/>
        </authorList>
    </citation>
    <scope>NUCLEOTIDE SEQUENCE</scope>
    <source>
        <strain evidence="12">YF14B1</strain>
    </source>
</reference>
<sequence length="554" mass="62423">MLTNLFIKNYALIREFEMQPDPELSIITGETGAGKSIMLGAIGLLLGNRADTRVLYDEGEKCVIEGTFDVPDHDSLIHIFEEEELDYDATNIIRREISPSGKSRAFVNDTPVTLETLRKIGNLLVDVHSQHDTLQLGSNEYQLYIIDTYAQNQAIQNDYRQAYRLYKKHEHTYEDLVANADTLRKELDYNKFLLDELAEADLTANEEQEMLEDQLKMLENAEEIKTKLNTAIEIIANSEYAVNTNLRQIGGILGQLSNLSSKYTGLKERVESCLIELRDVASELETEEVNIEFDPERINQIQERLSMIYRLQKKHNVESIQELLSIQEVLEAKVGKVLNFDDAIAEAKKQMDKSFEALMKIAQKLSATRTKVISSIEKELMELLKDVGMPNATVSIQHDVVKPIANGIDSVNLRFSANKGMKPQELKSVASGGEFSRLMLCVKYLLADKTSLPTIIFDEIDTGISGEVAIKVGRMIKRMAQAKHQVLAISHLHQIAAKGNVHYFVYKDNSAEKTVSKIKKLSEQERINEIAKMIGGENPSESAIKNAKELLETA</sequence>
<dbReference type="EMBL" id="JASJOS010000001">
    <property type="protein sequence ID" value="MDJ1479301.1"/>
    <property type="molecule type" value="Genomic_DNA"/>
</dbReference>
<evidence type="ECO:0000313" key="13">
    <source>
        <dbReference type="Proteomes" id="UP001241110"/>
    </source>
</evidence>
<comment type="function">
    <text evidence="1 9">May be involved in recombinational repair of damaged DNA.</text>
</comment>
<dbReference type="Proteomes" id="UP001241110">
    <property type="component" value="Unassembled WGS sequence"/>
</dbReference>
<evidence type="ECO:0000256" key="8">
    <source>
        <dbReference type="ARBA" id="ARBA00033408"/>
    </source>
</evidence>
<evidence type="ECO:0000256" key="9">
    <source>
        <dbReference type="PIRNR" id="PIRNR003128"/>
    </source>
</evidence>
<evidence type="ECO:0000313" key="12">
    <source>
        <dbReference type="EMBL" id="MDJ1479301.1"/>
    </source>
</evidence>
<keyword evidence="5 9" id="KW-0227">DNA damage</keyword>
<evidence type="ECO:0000256" key="7">
    <source>
        <dbReference type="ARBA" id="ARBA00023204"/>
    </source>
</evidence>
<dbReference type="PANTHER" id="PTHR11059:SF0">
    <property type="entry name" value="DNA REPAIR PROTEIN RECN"/>
    <property type="match status" value="1"/>
</dbReference>
<protein>
    <recommendedName>
        <fullName evidence="3 9">DNA repair protein RecN</fullName>
    </recommendedName>
    <alternativeName>
        <fullName evidence="8 9">Recombination protein N</fullName>
    </alternativeName>
</protein>
<dbReference type="GO" id="GO:0006281">
    <property type="term" value="P:DNA repair"/>
    <property type="evidence" value="ECO:0007669"/>
    <property type="project" value="UniProtKB-KW"/>
</dbReference>
<dbReference type="NCBIfam" id="TIGR00634">
    <property type="entry name" value="recN"/>
    <property type="match status" value="1"/>
</dbReference>
<evidence type="ECO:0000256" key="10">
    <source>
        <dbReference type="SAM" id="Coils"/>
    </source>
</evidence>
<proteinExistence type="inferred from homology"/>
<evidence type="ECO:0000256" key="1">
    <source>
        <dbReference type="ARBA" id="ARBA00003618"/>
    </source>
</evidence>
<evidence type="ECO:0000256" key="2">
    <source>
        <dbReference type="ARBA" id="ARBA00009441"/>
    </source>
</evidence>
<organism evidence="12 13">
    <name type="scientific">Xanthocytophaga flava</name>
    <dbReference type="NCBI Taxonomy" id="3048013"/>
    <lineage>
        <taxon>Bacteria</taxon>
        <taxon>Pseudomonadati</taxon>
        <taxon>Bacteroidota</taxon>
        <taxon>Cytophagia</taxon>
        <taxon>Cytophagales</taxon>
        <taxon>Rhodocytophagaceae</taxon>
        <taxon>Xanthocytophaga</taxon>
    </lineage>
</organism>
<dbReference type="PIRSF" id="PIRSF003128">
    <property type="entry name" value="RecN"/>
    <property type="match status" value="1"/>
</dbReference>
<dbReference type="RefSeq" id="WP_313975368.1">
    <property type="nucleotide sequence ID" value="NZ_JASJOS010000001.1"/>
</dbReference>
<keyword evidence="7 9" id="KW-0234">DNA repair</keyword>
<dbReference type="GO" id="GO:0043590">
    <property type="term" value="C:bacterial nucleoid"/>
    <property type="evidence" value="ECO:0007669"/>
    <property type="project" value="TreeGrafter"/>
</dbReference>
<evidence type="ECO:0000256" key="4">
    <source>
        <dbReference type="ARBA" id="ARBA00022741"/>
    </source>
</evidence>
<dbReference type="AlphaFoldDB" id="A0AAE3QIL4"/>
<dbReference type="Pfam" id="PF02463">
    <property type="entry name" value="SMC_N"/>
    <property type="match status" value="1"/>
</dbReference>
<dbReference type="SUPFAM" id="SSF52540">
    <property type="entry name" value="P-loop containing nucleoside triphosphate hydrolases"/>
    <property type="match status" value="2"/>
</dbReference>
<evidence type="ECO:0000259" key="11">
    <source>
        <dbReference type="Pfam" id="PF02463"/>
    </source>
</evidence>
<feature type="coiled-coil region" evidence="10">
    <location>
        <begin position="166"/>
        <end position="231"/>
    </location>
</feature>
<accession>A0AAE3QIL4</accession>
<dbReference type="InterPro" id="IPR003395">
    <property type="entry name" value="RecF/RecN/SMC_N"/>
</dbReference>
<dbReference type="GO" id="GO:0005524">
    <property type="term" value="F:ATP binding"/>
    <property type="evidence" value="ECO:0007669"/>
    <property type="project" value="UniProtKB-KW"/>
</dbReference>
<evidence type="ECO:0000256" key="5">
    <source>
        <dbReference type="ARBA" id="ARBA00022763"/>
    </source>
</evidence>
<name>A0AAE3QIL4_9BACT</name>
<feature type="domain" description="RecF/RecN/SMC N-terminal" evidence="11">
    <location>
        <begin position="2"/>
        <end position="510"/>
    </location>
</feature>
<dbReference type="GO" id="GO:0009432">
    <property type="term" value="P:SOS response"/>
    <property type="evidence" value="ECO:0007669"/>
    <property type="project" value="TreeGrafter"/>
</dbReference>
<dbReference type="InterPro" id="IPR027417">
    <property type="entry name" value="P-loop_NTPase"/>
</dbReference>
<keyword evidence="6" id="KW-0067">ATP-binding</keyword>
<dbReference type="CDD" id="cd03241">
    <property type="entry name" value="ABC_RecN"/>
    <property type="match status" value="2"/>
</dbReference>
<dbReference type="Gene3D" id="3.40.50.300">
    <property type="entry name" value="P-loop containing nucleotide triphosphate hydrolases"/>
    <property type="match status" value="2"/>
</dbReference>